<feature type="region of interest" description="Disordered" evidence="6">
    <location>
        <begin position="529"/>
        <end position="552"/>
    </location>
</feature>
<feature type="transmembrane region" description="Helical" evidence="7">
    <location>
        <begin position="177"/>
        <end position="198"/>
    </location>
</feature>
<keyword evidence="3 7" id="KW-0812">Transmembrane</keyword>
<evidence type="ECO:0000256" key="3">
    <source>
        <dbReference type="ARBA" id="ARBA00022692"/>
    </source>
</evidence>
<feature type="domain" description="Major facilitator superfamily (MFS) profile" evidence="8">
    <location>
        <begin position="49"/>
        <end position="524"/>
    </location>
</feature>
<evidence type="ECO:0000313" key="10">
    <source>
        <dbReference type="Proteomes" id="UP001305414"/>
    </source>
</evidence>
<dbReference type="PANTHER" id="PTHR42718">
    <property type="entry name" value="MAJOR FACILITATOR SUPERFAMILY MULTIDRUG TRANSPORTER MFSC"/>
    <property type="match status" value="1"/>
</dbReference>
<dbReference type="EMBL" id="JAWHQM010000049">
    <property type="protein sequence ID" value="KAK5635156.1"/>
    <property type="molecule type" value="Genomic_DNA"/>
</dbReference>
<evidence type="ECO:0000256" key="5">
    <source>
        <dbReference type="ARBA" id="ARBA00023136"/>
    </source>
</evidence>
<proteinExistence type="predicted"/>
<dbReference type="Gene3D" id="1.20.1720.10">
    <property type="entry name" value="Multidrug resistance protein D"/>
    <property type="match status" value="1"/>
</dbReference>
<accession>A0AAN7UYQ3</accession>
<evidence type="ECO:0000256" key="6">
    <source>
        <dbReference type="SAM" id="MobiDB-lite"/>
    </source>
</evidence>
<dbReference type="InterPro" id="IPR011701">
    <property type="entry name" value="MFS"/>
</dbReference>
<feature type="transmembrane region" description="Helical" evidence="7">
    <location>
        <begin position="275"/>
        <end position="296"/>
    </location>
</feature>
<comment type="subcellular location">
    <subcellularLocation>
        <location evidence="1">Membrane</location>
        <topology evidence="1">Multi-pass membrane protein</topology>
    </subcellularLocation>
</comment>
<dbReference type="Pfam" id="PF07690">
    <property type="entry name" value="MFS_1"/>
    <property type="match status" value="1"/>
</dbReference>
<feature type="transmembrane region" description="Helical" evidence="7">
    <location>
        <begin position="382"/>
        <end position="402"/>
    </location>
</feature>
<evidence type="ECO:0000256" key="2">
    <source>
        <dbReference type="ARBA" id="ARBA00022448"/>
    </source>
</evidence>
<keyword evidence="2" id="KW-0813">Transport</keyword>
<reference evidence="9 10" key="1">
    <citation type="submission" date="2023-10" db="EMBL/GenBank/DDBJ databases">
        <title>Draft genome sequence of Xylaria bambusicola isolate GMP-LS, the root and basal stem rot pathogen of sugarcane in Indonesia.</title>
        <authorList>
            <person name="Selvaraj P."/>
            <person name="Muralishankar V."/>
            <person name="Muruganantham S."/>
            <person name="Sp S."/>
            <person name="Haryani S."/>
            <person name="Lau K.J.X."/>
            <person name="Naqvi N.I."/>
        </authorList>
    </citation>
    <scope>NUCLEOTIDE SEQUENCE [LARGE SCALE GENOMIC DNA]</scope>
    <source>
        <strain evidence="9">GMP-LS</strain>
    </source>
</reference>
<protein>
    <recommendedName>
        <fullName evidence="8">Major facilitator superfamily (MFS) profile domain-containing protein</fullName>
    </recommendedName>
</protein>
<dbReference type="InterPro" id="IPR020846">
    <property type="entry name" value="MFS_dom"/>
</dbReference>
<evidence type="ECO:0000256" key="1">
    <source>
        <dbReference type="ARBA" id="ARBA00004141"/>
    </source>
</evidence>
<keyword evidence="10" id="KW-1185">Reference proteome</keyword>
<dbReference type="GO" id="GO:0016020">
    <property type="term" value="C:membrane"/>
    <property type="evidence" value="ECO:0007669"/>
    <property type="project" value="UniProtKB-SubCell"/>
</dbReference>
<feature type="transmembrane region" description="Helical" evidence="7">
    <location>
        <begin position="47"/>
        <end position="73"/>
    </location>
</feature>
<feature type="transmembrane region" description="Helical" evidence="7">
    <location>
        <begin position="204"/>
        <end position="224"/>
    </location>
</feature>
<evidence type="ECO:0000256" key="4">
    <source>
        <dbReference type="ARBA" id="ARBA00022989"/>
    </source>
</evidence>
<feature type="transmembrane region" description="Helical" evidence="7">
    <location>
        <begin position="408"/>
        <end position="433"/>
    </location>
</feature>
<comment type="caution">
    <text evidence="9">The sequence shown here is derived from an EMBL/GenBank/DDBJ whole genome shotgun (WGS) entry which is preliminary data.</text>
</comment>
<feature type="transmembrane region" description="Helical" evidence="7">
    <location>
        <begin position="115"/>
        <end position="133"/>
    </location>
</feature>
<keyword evidence="4 7" id="KW-1133">Transmembrane helix</keyword>
<dbReference type="Proteomes" id="UP001305414">
    <property type="component" value="Unassembled WGS sequence"/>
</dbReference>
<organism evidence="9 10">
    <name type="scientific">Xylaria bambusicola</name>
    <dbReference type="NCBI Taxonomy" id="326684"/>
    <lineage>
        <taxon>Eukaryota</taxon>
        <taxon>Fungi</taxon>
        <taxon>Dikarya</taxon>
        <taxon>Ascomycota</taxon>
        <taxon>Pezizomycotina</taxon>
        <taxon>Sordariomycetes</taxon>
        <taxon>Xylariomycetidae</taxon>
        <taxon>Xylariales</taxon>
        <taxon>Xylariaceae</taxon>
        <taxon>Xylaria</taxon>
    </lineage>
</organism>
<sequence length="552" mass="59258">MATPRDVERIGDAKIAGDSSQPMADTDVTEIEKDGEPPLPLSRARCIALVATVTGASFLNTLSSQAVIIILPTIGREIDIPESRLQWVVSAYALTFGTFLLIWGRIADIYGKRDIFIWGSAFVAATLIANPFLPNEIAFDLFRGLQGLGGAANVPTAIGILGVTFPPGKAKNYAFSAYASGSPLGSVFGNLLAGGIASATSWKWVFGTLGALAAVITVAGFFFIPPPPPTSTPERRGLALLEHVDWLGGFLVTVGLLALLFALTEGNVVGWSTPWVPALIVVSLLLLCVFYAWQWYQENRTTRRPLIKVSIFKNGRFCAGLLIMALFFASFNNFIVYATYFYQDYQGLSPLDTTLRFIATGVTGTLVAFAVSHLISRVPTWILLLCANVAMSIACLLFAVPLPRGTSYFAFGLPAFILSVIGADIIWPCLTLFTSKSLPQEDQAIGGGLINASAGVGRAIGLAIDTAIQTAVLARERGVSVDKAGEIQEWDSASLESIRAADWFDFALSLLCVAVVCLAFRGTGIVGEKEESKREPLQALRDVEEPDTTKRE</sequence>
<dbReference type="PROSITE" id="PS50850">
    <property type="entry name" value="MFS"/>
    <property type="match status" value="1"/>
</dbReference>
<feature type="compositionally biased region" description="Basic and acidic residues" evidence="6">
    <location>
        <begin position="1"/>
        <end position="12"/>
    </location>
</feature>
<feature type="transmembrane region" description="Helical" evidence="7">
    <location>
        <begin position="354"/>
        <end position="375"/>
    </location>
</feature>
<feature type="transmembrane region" description="Helical" evidence="7">
    <location>
        <begin position="85"/>
        <end position="103"/>
    </location>
</feature>
<gene>
    <name evidence="9" type="ORF">RRF57_010868</name>
</gene>
<evidence type="ECO:0000259" key="8">
    <source>
        <dbReference type="PROSITE" id="PS50850"/>
    </source>
</evidence>
<feature type="transmembrane region" description="Helical" evidence="7">
    <location>
        <begin position="317"/>
        <end position="342"/>
    </location>
</feature>
<evidence type="ECO:0000256" key="7">
    <source>
        <dbReference type="SAM" id="Phobius"/>
    </source>
</evidence>
<feature type="transmembrane region" description="Helical" evidence="7">
    <location>
        <begin position="145"/>
        <end position="165"/>
    </location>
</feature>
<dbReference type="GO" id="GO:0022857">
    <property type="term" value="F:transmembrane transporter activity"/>
    <property type="evidence" value="ECO:0007669"/>
    <property type="project" value="InterPro"/>
</dbReference>
<name>A0AAN7UYQ3_9PEZI</name>
<dbReference type="Gene3D" id="1.20.1250.20">
    <property type="entry name" value="MFS general substrate transporter like domains"/>
    <property type="match status" value="1"/>
</dbReference>
<dbReference type="PANTHER" id="PTHR42718:SF9">
    <property type="entry name" value="MAJOR FACILITATOR SUPERFAMILY MULTIDRUG TRANSPORTER MFSC"/>
    <property type="match status" value="1"/>
</dbReference>
<feature type="region of interest" description="Disordered" evidence="6">
    <location>
        <begin position="1"/>
        <end position="24"/>
    </location>
</feature>
<dbReference type="InterPro" id="IPR036259">
    <property type="entry name" value="MFS_trans_sf"/>
</dbReference>
<evidence type="ECO:0000313" key="9">
    <source>
        <dbReference type="EMBL" id="KAK5635156.1"/>
    </source>
</evidence>
<keyword evidence="5 7" id="KW-0472">Membrane</keyword>
<dbReference type="AlphaFoldDB" id="A0AAN7UYQ3"/>
<dbReference type="SUPFAM" id="SSF103473">
    <property type="entry name" value="MFS general substrate transporter"/>
    <property type="match status" value="1"/>
</dbReference>
<feature type="transmembrane region" description="Helical" evidence="7">
    <location>
        <begin position="244"/>
        <end position="263"/>
    </location>
</feature>